<protein>
    <submittedName>
        <fullName evidence="1">Uncharacterized protein</fullName>
    </submittedName>
</protein>
<dbReference type="AlphaFoldDB" id="W7UAB9"/>
<name>W7UAB9_9STRA</name>
<accession>W7UAB9</accession>
<keyword evidence="2" id="KW-1185">Reference proteome</keyword>
<gene>
    <name evidence="1" type="ORF">Naga_100022g3</name>
</gene>
<sequence length="229" mass="26057">MRMRLTWRAHEMFAVFVSISFIHNEIVDSIISVSLGTACHIFLRDSSLACVKWALSLGLWRAPLDVSFVVERVQAAGTTDACQATLNSKVTCSLLLNNNVAITYITFHLFYEAVARKYFNAFPRQYLDLTRFLGRKNIFIRWVCDKKTLKPVQASCHSMENHSIPILPNRSLIVVASDWDLLHTTPVPQPAHAQQVKVGGLRVTALQLSISKNRCDIRRLQLHEIIRKL</sequence>
<dbReference type="Proteomes" id="UP000019335">
    <property type="component" value="Chromosome 2"/>
</dbReference>
<evidence type="ECO:0000313" key="2">
    <source>
        <dbReference type="Proteomes" id="UP000019335"/>
    </source>
</evidence>
<dbReference type="EMBL" id="AZIL01000117">
    <property type="protein sequence ID" value="EWM29721.1"/>
    <property type="molecule type" value="Genomic_DNA"/>
</dbReference>
<proteinExistence type="predicted"/>
<organism evidence="1 2">
    <name type="scientific">Nannochloropsis gaditana</name>
    <dbReference type="NCBI Taxonomy" id="72520"/>
    <lineage>
        <taxon>Eukaryota</taxon>
        <taxon>Sar</taxon>
        <taxon>Stramenopiles</taxon>
        <taxon>Ochrophyta</taxon>
        <taxon>Eustigmatophyceae</taxon>
        <taxon>Eustigmatales</taxon>
        <taxon>Monodopsidaceae</taxon>
        <taxon>Nannochloropsis</taxon>
    </lineage>
</organism>
<reference evidence="1 2" key="1">
    <citation type="journal article" date="2014" name="Mol. Plant">
        <title>Chromosome Scale Genome Assembly and Transcriptome Profiling of Nannochloropsis gaditana in Nitrogen Depletion.</title>
        <authorList>
            <person name="Corteggiani Carpinelli E."/>
            <person name="Telatin A."/>
            <person name="Vitulo N."/>
            <person name="Forcato C."/>
            <person name="D'Angelo M."/>
            <person name="Schiavon R."/>
            <person name="Vezzi A."/>
            <person name="Giacometti G.M."/>
            <person name="Morosinotto T."/>
            <person name="Valle G."/>
        </authorList>
    </citation>
    <scope>NUCLEOTIDE SEQUENCE [LARGE SCALE GENOMIC DNA]</scope>
    <source>
        <strain evidence="1 2">B-31</strain>
    </source>
</reference>
<comment type="caution">
    <text evidence="1">The sequence shown here is derived from an EMBL/GenBank/DDBJ whole genome shotgun (WGS) entry which is preliminary data.</text>
</comment>
<evidence type="ECO:0000313" key="1">
    <source>
        <dbReference type="EMBL" id="EWM29721.1"/>
    </source>
</evidence>